<feature type="compositionally biased region" description="Basic and acidic residues" evidence="1">
    <location>
        <begin position="95"/>
        <end position="108"/>
    </location>
</feature>
<feature type="region of interest" description="Disordered" evidence="1">
    <location>
        <begin position="1"/>
        <end position="22"/>
    </location>
</feature>
<sequence length="313" mass="34947">MARGRPHGRSKSDHRVCQAARHARAAEYKERIAISAEQQEARIAAVNAECNEEDAPRRRRGQKPEDPKTKASAARVSAQGHSCKATGSGKKKANKRLEHAHGKAAQRDPHNLDCHACGATAEFGLRGSKEGGNVKYSCRVHATYNGCFRVDRDRAAWVEDRELRHLRAEERRLEEELRNLGGTSPDAKQGSAPNDDPKSEGDWTSVAMSKPLITTLLMIGGIEQNPGPTPDEIAQLEKGWREECPNIRTALLAHLTQKDLDVDTWKRASVEQRMEYLTEWRATYSGQWADGWDLLLKTVPSKQLPQLDEEASF</sequence>
<gene>
    <name evidence="2" type="ORF">KFL_001800250</name>
</gene>
<reference evidence="2 3" key="1">
    <citation type="journal article" date="2014" name="Nat. Commun.">
        <title>Klebsormidium flaccidum genome reveals primary factors for plant terrestrial adaptation.</title>
        <authorList>
            <person name="Hori K."/>
            <person name="Maruyama F."/>
            <person name="Fujisawa T."/>
            <person name="Togashi T."/>
            <person name="Yamamoto N."/>
            <person name="Seo M."/>
            <person name="Sato S."/>
            <person name="Yamada T."/>
            <person name="Mori H."/>
            <person name="Tajima N."/>
            <person name="Moriyama T."/>
            <person name="Ikeuchi M."/>
            <person name="Watanabe M."/>
            <person name="Wada H."/>
            <person name="Kobayashi K."/>
            <person name="Saito M."/>
            <person name="Masuda T."/>
            <person name="Sasaki-Sekimoto Y."/>
            <person name="Mashiguchi K."/>
            <person name="Awai K."/>
            <person name="Shimojima M."/>
            <person name="Masuda S."/>
            <person name="Iwai M."/>
            <person name="Nobusawa T."/>
            <person name="Narise T."/>
            <person name="Kondo S."/>
            <person name="Saito H."/>
            <person name="Sato R."/>
            <person name="Murakawa M."/>
            <person name="Ihara Y."/>
            <person name="Oshima-Yamada Y."/>
            <person name="Ohtaka K."/>
            <person name="Satoh M."/>
            <person name="Sonobe K."/>
            <person name="Ishii M."/>
            <person name="Ohtani R."/>
            <person name="Kanamori-Sato M."/>
            <person name="Honoki R."/>
            <person name="Miyazaki D."/>
            <person name="Mochizuki H."/>
            <person name="Umetsu J."/>
            <person name="Higashi K."/>
            <person name="Shibata D."/>
            <person name="Kamiya Y."/>
            <person name="Sato N."/>
            <person name="Nakamura Y."/>
            <person name="Tabata S."/>
            <person name="Ida S."/>
            <person name="Kurokawa K."/>
            <person name="Ohta H."/>
        </authorList>
    </citation>
    <scope>NUCLEOTIDE SEQUENCE [LARGE SCALE GENOMIC DNA]</scope>
    <source>
        <strain evidence="2 3">NIES-2285</strain>
    </source>
</reference>
<feature type="region of interest" description="Disordered" evidence="1">
    <location>
        <begin position="47"/>
        <end position="108"/>
    </location>
</feature>
<feature type="region of interest" description="Disordered" evidence="1">
    <location>
        <begin position="176"/>
        <end position="205"/>
    </location>
</feature>
<proteinExistence type="predicted"/>
<dbReference type="AlphaFoldDB" id="A0A1Y1I7Y6"/>
<evidence type="ECO:0000313" key="2">
    <source>
        <dbReference type="EMBL" id="GAQ84218.1"/>
    </source>
</evidence>
<name>A0A1Y1I7Y6_KLENI</name>
<evidence type="ECO:0000313" key="3">
    <source>
        <dbReference type="Proteomes" id="UP000054558"/>
    </source>
</evidence>
<keyword evidence="3" id="KW-1185">Reference proteome</keyword>
<dbReference type="EMBL" id="DF237129">
    <property type="protein sequence ID" value="GAQ84218.1"/>
    <property type="molecule type" value="Genomic_DNA"/>
</dbReference>
<evidence type="ECO:0000256" key="1">
    <source>
        <dbReference type="SAM" id="MobiDB-lite"/>
    </source>
</evidence>
<dbReference type="Proteomes" id="UP000054558">
    <property type="component" value="Unassembled WGS sequence"/>
</dbReference>
<accession>A0A1Y1I7Y6</accession>
<organism evidence="2 3">
    <name type="scientific">Klebsormidium nitens</name>
    <name type="common">Green alga</name>
    <name type="synonym">Ulothrix nitens</name>
    <dbReference type="NCBI Taxonomy" id="105231"/>
    <lineage>
        <taxon>Eukaryota</taxon>
        <taxon>Viridiplantae</taxon>
        <taxon>Streptophyta</taxon>
        <taxon>Klebsormidiophyceae</taxon>
        <taxon>Klebsormidiales</taxon>
        <taxon>Klebsormidiaceae</taxon>
        <taxon>Klebsormidium</taxon>
    </lineage>
</organism>
<protein>
    <submittedName>
        <fullName evidence="2">Uncharacterized protein</fullName>
    </submittedName>
</protein>